<keyword evidence="3" id="KW-0812">Transmembrane</keyword>
<feature type="transmembrane region" description="Helical" evidence="3">
    <location>
        <begin position="52"/>
        <end position="71"/>
    </location>
</feature>
<feature type="domain" description="Cytochrome b5 heme-binding" evidence="4">
    <location>
        <begin position="102"/>
        <end position="231"/>
    </location>
</feature>
<dbReference type="SUPFAM" id="SSF55856">
    <property type="entry name" value="Cytochrome b5-like heme/steroid binding domain"/>
    <property type="match status" value="1"/>
</dbReference>
<dbReference type="AlphaFoldDB" id="A0AAD9I6U0"/>
<organism evidence="5 6">
    <name type="scientific">Phyllachora maydis</name>
    <dbReference type="NCBI Taxonomy" id="1825666"/>
    <lineage>
        <taxon>Eukaryota</taxon>
        <taxon>Fungi</taxon>
        <taxon>Dikarya</taxon>
        <taxon>Ascomycota</taxon>
        <taxon>Pezizomycotina</taxon>
        <taxon>Sordariomycetes</taxon>
        <taxon>Sordariomycetidae</taxon>
        <taxon>Phyllachorales</taxon>
        <taxon>Phyllachoraceae</taxon>
        <taxon>Phyllachora</taxon>
    </lineage>
</organism>
<accession>A0AAD9I6U0</accession>
<dbReference type="GO" id="GO:0012505">
    <property type="term" value="C:endomembrane system"/>
    <property type="evidence" value="ECO:0007669"/>
    <property type="project" value="TreeGrafter"/>
</dbReference>
<sequence length="268" mass="30145">MADSEASIRQRKGAVAFAVDGNESDDRPVAPKTLSAKKRIAAEDAYGPWFDVLRVLTFLFIASCGLSYLISGGETWFWAMKKPPNYLQFSWWMRQFTPPLILTAAELAAYDGSDPAKPLLLGINGTIYDVSSNQRVYGPDGSYNVFTGVDGGRGYVTGCFGEDRTADMRGAELMFLPLDDPAVDRHWPAAELAALRARERDEALRQVHDKLKHWVDFFAKSKKYHRVGYVKRPTGWPETEGPVRPLCEQAQQQREKRKVPGQEEEPQE</sequence>
<gene>
    <name evidence="5" type="ORF">P8C59_005776</name>
</gene>
<name>A0AAD9I6U0_9PEZI</name>
<dbReference type="InterPro" id="IPR001199">
    <property type="entry name" value="Cyt_B5-like_heme/steroid-bd"/>
</dbReference>
<dbReference type="EMBL" id="JAQQPM010000005">
    <property type="protein sequence ID" value="KAK2071347.1"/>
    <property type="molecule type" value="Genomic_DNA"/>
</dbReference>
<dbReference type="Proteomes" id="UP001217918">
    <property type="component" value="Unassembled WGS sequence"/>
</dbReference>
<keyword evidence="3" id="KW-0472">Membrane</keyword>
<dbReference type="PANTHER" id="PTHR10281:SF76">
    <property type="entry name" value="CALCUTTA CUP-RELATED"/>
    <property type="match status" value="1"/>
</dbReference>
<keyword evidence="3" id="KW-1133">Transmembrane helix</keyword>
<evidence type="ECO:0000259" key="4">
    <source>
        <dbReference type="SMART" id="SM01117"/>
    </source>
</evidence>
<dbReference type="InterPro" id="IPR036400">
    <property type="entry name" value="Cyt_B5-like_heme/steroid_sf"/>
</dbReference>
<protein>
    <recommendedName>
        <fullName evidence="4">Cytochrome b5 heme-binding domain-containing protein</fullName>
    </recommendedName>
</protein>
<comment type="caution">
    <text evidence="5">The sequence shown here is derived from an EMBL/GenBank/DDBJ whole genome shotgun (WGS) entry which is preliminary data.</text>
</comment>
<feature type="region of interest" description="Disordered" evidence="2">
    <location>
        <begin position="233"/>
        <end position="268"/>
    </location>
</feature>
<evidence type="ECO:0000256" key="2">
    <source>
        <dbReference type="SAM" id="MobiDB-lite"/>
    </source>
</evidence>
<evidence type="ECO:0000256" key="1">
    <source>
        <dbReference type="ARBA" id="ARBA00038357"/>
    </source>
</evidence>
<evidence type="ECO:0000313" key="6">
    <source>
        <dbReference type="Proteomes" id="UP001217918"/>
    </source>
</evidence>
<comment type="similarity">
    <text evidence="1">Belongs to the cytochrome b5 family. MAPR subfamily.</text>
</comment>
<evidence type="ECO:0000313" key="5">
    <source>
        <dbReference type="EMBL" id="KAK2071347.1"/>
    </source>
</evidence>
<dbReference type="SMART" id="SM01117">
    <property type="entry name" value="Cyt-b5"/>
    <property type="match status" value="1"/>
</dbReference>
<dbReference type="PANTHER" id="PTHR10281">
    <property type="entry name" value="MEMBRANE-ASSOCIATED PROGESTERONE RECEPTOR COMPONENT-RELATED"/>
    <property type="match status" value="1"/>
</dbReference>
<dbReference type="GO" id="GO:0016020">
    <property type="term" value="C:membrane"/>
    <property type="evidence" value="ECO:0007669"/>
    <property type="project" value="TreeGrafter"/>
</dbReference>
<dbReference type="FunFam" id="3.10.120.10:FF:000018">
    <property type="entry name" value="Heme/steroid binding domain protein, putative"/>
    <property type="match status" value="1"/>
</dbReference>
<dbReference type="InterPro" id="IPR050577">
    <property type="entry name" value="MAPR/NEUFC/NENF-like"/>
</dbReference>
<keyword evidence="6" id="KW-1185">Reference proteome</keyword>
<evidence type="ECO:0000256" key="3">
    <source>
        <dbReference type="SAM" id="Phobius"/>
    </source>
</evidence>
<dbReference type="Gene3D" id="3.10.120.10">
    <property type="entry name" value="Cytochrome b5-like heme/steroid binding domain"/>
    <property type="match status" value="1"/>
</dbReference>
<reference evidence="5" key="1">
    <citation type="journal article" date="2023" name="Mol. Plant Microbe Interact.">
        <title>Elucidating the Obligate Nature and Biological Capacity of an Invasive Fungal Corn Pathogen.</title>
        <authorList>
            <person name="MacCready J.S."/>
            <person name="Roggenkamp E.M."/>
            <person name="Gdanetz K."/>
            <person name="Chilvers M.I."/>
        </authorList>
    </citation>
    <scope>NUCLEOTIDE SEQUENCE</scope>
    <source>
        <strain evidence="5">PM02</strain>
    </source>
</reference>
<proteinExistence type="inferred from homology"/>